<accession>A0A399NZ05</accession>
<dbReference type="AlphaFoldDB" id="A0A399NZ05"/>
<evidence type="ECO:0000313" key="2">
    <source>
        <dbReference type="Proteomes" id="UP000266298"/>
    </source>
</evidence>
<sequence>MVEKRQDVVHMLFAQQGEMWELTHTTSDGQTHAGEPFAASGKDGFTQLEQVLFRIGEMGYKPKVTPYDKVHERRYSLDVVPV</sequence>
<proteinExistence type="predicted"/>
<dbReference type="EMBL" id="QWEC01000001">
    <property type="protein sequence ID" value="RII99107.1"/>
    <property type="molecule type" value="Genomic_DNA"/>
</dbReference>
<dbReference type="RefSeq" id="WP_043588162.1">
    <property type="nucleotide sequence ID" value="NZ_QWEC01000001.1"/>
</dbReference>
<comment type="caution">
    <text evidence="1">The sequence shown here is derived from an EMBL/GenBank/DDBJ whole genome shotgun (WGS) entry which is preliminary data.</text>
</comment>
<reference evidence="1 2" key="1">
    <citation type="submission" date="2018-08" db="EMBL/GenBank/DDBJ databases">
        <title>Genome Sequence of Clavibacter michiganensis Subspecies type strains, and the Atypical Peach-Colored Strains Isolated from Tomato.</title>
        <authorList>
            <person name="Osdaghi E."/>
            <person name="Portier P."/>
            <person name="Briand M."/>
            <person name="Jacques M.-A."/>
        </authorList>
    </citation>
    <scope>NUCLEOTIDE SEQUENCE [LARGE SCALE GENOMIC DNA]</scope>
    <source>
        <strain evidence="1 2">CFBP 7493</strain>
    </source>
</reference>
<organism evidence="1 2">
    <name type="scientific">Clavibacter michiganensis</name>
    <dbReference type="NCBI Taxonomy" id="28447"/>
    <lineage>
        <taxon>Bacteria</taxon>
        <taxon>Bacillati</taxon>
        <taxon>Actinomycetota</taxon>
        <taxon>Actinomycetes</taxon>
        <taxon>Micrococcales</taxon>
        <taxon>Microbacteriaceae</taxon>
        <taxon>Clavibacter</taxon>
    </lineage>
</organism>
<evidence type="ECO:0000313" key="1">
    <source>
        <dbReference type="EMBL" id="RII99107.1"/>
    </source>
</evidence>
<gene>
    <name evidence="1" type="ORF">DZF96_00260</name>
</gene>
<protein>
    <submittedName>
        <fullName evidence="1">Uncharacterized protein</fullName>
    </submittedName>
</protein>
<name>A0A399NZ05_9MICO</name>
<dbReference type="Proteomes" id="UP000266298">
    <property type="component" value="Unassembled WGS sequence"/>
</dbReference>